<feature type="transmembrane region" description="Helical" evidence="7">
    <location>
        <begin position="325"/>
        <end position="354"/>
    </location>
</feature>
<feature type="domain" description="ABC3 transporter permease C-terminal" evidence="8">
    <location>
        <begin position="701"/>
        <end position="815"/>
    </location>
</feature>
<dbReference type="Proteomes" id="UP001501821">
    <property type="component" value="Unassembled WGS sequence"/>
</dbReference>
<comment type="subcellular location">
    <subcellularLocation>
        <location evidence="1">Cell membrane</location>
        <topology evidence="1">Multi-pass membrane protein</topology>
    </subcellularLocation>
</comment>
<keyword evidence="4 7" id="KW-0812">Transmembrane</keyword>
<dbReference type="InterPro" id="IPR003838">
    <property type="entry name" value="ABC3_permease_C"/>
</dbReference>
<dbReference type="EMBL" id="BAABAH010000019">
    <property type="protein sequence ID" value="GAA3833690.1"/>
    <property type="molecule type" value="Genomic_DNA"/>
</dbReference>
<feature type="transmembrane region" description="Helical" evidence="7">
    <location>
        <begin position="281"/>
        <end position="304"/>
    </location>
</feature>
<comment type="caution">
    <text evidence="9">The sequence shown here is derived from an EMBL/GenBank/DDBJ whole genome shotgun (WGS) entry which is preliminary data.</text>
</comment>
<feature type="transmembrane region" description="Helical" evidence="7">
    <location>
        <begin position="700"/>
        <end position="722"/>
    </location>
</feature>
<feature type="transmembrane region" description="Helical" evidence="7">
    <location>
        <begin position="743"/>
        <end position="768"/>
    </location>
</feature>
<evidence type="ECO:0000313" key="10">
    <source>
        <dbReference type="Proteomes" id="UP001501821"/>
    </source>
</evidence>
<name>A0ABP7J378_9ACTN</name>
<keyword evidence="10" id="KW-1185">Reference proteome</keyword>
<dbReference type="Pfam" id="PF02687">
    <property type="entry name" value="FtsX"/>
    <property type="match status" value="2"/>
</dbReference>
<evidence type="ECO:0000256" key="5">
    <source>
        <dbReference type="ARBA" id="ARBA00022989"/>
    </source>
</evidence>
<evidence type="ECO:0000313" key="9">
    <source>
        <dbReference type="EMBL" id="GAA3833690.1"/>
    </source>
</evidence>
<keyword evidence="5 7" id="KW-1133">Transmembrane helix</keyword>
<evidence type="ECO:0000256" key="1">
    <source>
        <dbReference type="ARBA" id="ARBA00004651"/>
    </source>
</evidence>
<dbReference type="PANTHER" id="PTHR30489:SF0">
    <property type="entry name" value="LIPOPROTEIN-RELEASING SYSTEM TRANSMEMBRANE PROTEIN LOLE"/>
    <property type="match status" value="1"/>
</dbReference>
<evidence type="ECO:0000259" key="8">
    <source>
        <dbReference type="Pfam" id="PF02687"/>
    </source>
</evidence>
<reference evidence="10" key="1">
    <citation type="journal article" date="2019" name="Int. J. Syst. Evol. Microbiol.">
        <title>The Global Catalogue of Microorganisms (GCM) 10K type strain sequencing project: providing services to taxonomists for standard genome sequencing and annotation.</title>
        <authorList>
            <consortium name="The Broad Institute Genomics Platform"/>
            <consortium name="The Broad Institute Genome Sequencing Center for Infectious Disease"/>
            <person name="Wu L."/>
            <person name="Ma J."/>
        </authorList>
    </citation>
    <scope>NUCLEOTIDE SEQUENCE [LARGE SCALE GENOMIC DNA]</scope>
    <source>
        <strain evidence="10">JCM 16953</strain>
    </source>
</reference>
<evidence type="ECO:0000256" key="7">
    <source>
        <dbReference type="SAM" id="Phobius"/>
    </source>
</evidence>
<organism evidence="9 10">
    <name type="scientific">Nocardioides panacisoli</name>
    <dbReference type="NCBI Taxonomy" id="627624"/>
    <lineage>
        <taxon>Bacteria</taxon>
        <taxon>Bacillati</taxon>
        <taxon>Actinomycetota</taxon>
        <taxon>Actinomycetes</taxon>
        <taxon>Propionibacteriales</taxon>
        <taxon>Nocardioidaceae</taxon>
        <taxon>Nocardioides</taxon>
    </lineage>
</organism>
<feature type="transmembrane region" description="Helical" evidence="7">
    <location>
        <begin position="788"/>
        <end position="810"/>
    </location>
</feature>
<keyword evidence="6 7" id="KW-0472">Membrane</keyword>
<proteinExistence type="inferred from homology"/>
<dbReference type="InterPro" id="IPR051447">
    <property type="entry name" value="Lipoprotein-release_system"/>
</dbReference>
<accession>A0ABP7J378</accession>
<evidence type="ECO:0000256" key="6">
    <source>
        <dbReference type="ARBA" id="ARBA00023136"/>
    </source>
</evidence>
<sequence>MSAALIWLRLDVGRRWKSLVVLTLLVAFAGGVVLTAFAGAHRGDSAMPRLRDQTLPVDALAVANIPGFDWTPIDQLPYVVASTHFVLAATPKIQQAQKDKVLEDSIDFLRDDDTWMRTMERPVVLDGRMLDFDDPSEAVITGDWGESDGLGVGSTIQVRLPTPDQADTGATDDMAYDDYAGPTITVHIVGKVVTPWAVQDGGGGGAITLSPALFSTYRANIMGATGKAGWENAGFRLEHGAADIPRLRADIERISGKSIDVWDYDAGYDHLEAIGRHEAGFLAAFGLAAVVAAVVLVGQAIGRYAAAATTELDTARALGMTPRQVLVAATVNPIIAGGVGALLAALAAVASSPWFPLGSARAVEPEPGVRVDWAVLPVGFLAIIALVVAGAVVSSASAARRSVAGKARVSTTAATAANADAPVPLVVGIRFALERGTGRSAVPVRPALVGALFGVLGVVAVGVLSHGINDAADHPERFGQTYQAMGFVGYGGHDFLPSAPVVDALDELPEVTGVNDSRGQVADLPHGQGSLQLWSWSPGTKPLGSTVLSGRMPETADEVALGSGSLDYTGLHVGDTISLTSGDRSRRLHIVGEVFLPTGPHNDYDEGGWITDNGYDTLFTDYKFHVLHIALAPSYQDDAGIARLNSDILAAEPKLQELATKACRGSTDPTCMSVVTPLEDLDVRHNGTVQVLEEVRRLPVALAAFLVLLAIGAIGHALATAVRRRAVDLAVLRALGLTPAQSRLVVVVQACVLALFGLAFGVPIGVALGRTAWRWVAGFTPVQYLPPTPVLVLLLVAPAALLVVNVLAALPARRAGRARLAAVLRAE</sequence>
<keyword evidence="3" id="KW-1003">Cell membrane</keyword>
<evidence type="ECO:0000256" key="2">
    <source>
        <dbReference type="ARBA" id="ARBA00005236"/>
    </source>
</evidence>
<feature type="transmembrane region" description="Helical" evidence="7">
    <location>
        <begin position="374"/>
        <end position="398"/>
    </location>
</feature>
<evidence type="ECO:0000256" key="3">
    <source>
        <dbReference type="ARBA" id="ARBA00022475"/>
    </source>
</evidence>
<feature type="transmembrane region" description="Helical" evidence="7">
    <location>
        <begin position="447"/>
        <end position="468"/>
    </location>
</feature>
<dbReference type="RefSeq" id="WP_344778553.1">
    <property type="nucleotide sequence ID" value="NZ_BAABAH010000019.1"/>
</dbReference>
<gene>
    <name evidence="9" type="ORF">GCM10022242_38460</name>
</gene>
<protein>
    <recommendedName>
        <fullName evidence="8">ABC3 transporter permease C-terminal domain-containing protein</fullName>
    </recommendedName>
</protein>
<dbReference type="PANTHER" id="PTHR30489">
    <property type="entry name" value="LIPOPROTEIN-RELEASING SYSTEM TRANSMEMBRANE PROTEIN LOLE"/>
    <property type="match status" value="1"/>
</dbReference>
<evidence type="ECO:0000256" key="4">
    <source>
        <dbReference type="ARBA" id="ARBA00022692"/>
    </source>
</evidence>
<feature type="domain" description="ABC3 transporter permease C-terminal" evidence="8">
    <location>
        <begin position="284"/>
        <end position="402"/>
    </location>
</feature>
<comment type="similarity">
    <text evidence="2">Belongs to the ABC-4 integral membrane protein family. LolC/E subfamily.</text>
</comment>